<feature type="transmembrane region" description="Helical" evidence="8">
    <location>
        <begin position="926"/>
        <end position="945"/>
    </location>
</feature>
<evidence type="ECO:0000256" key="7">
    <source>
        <dbReference type="ARBA" id="ARBA00023136"/>
    </source>
</evidence>
<evidence type="ECO:0000313" key="9">
    <source>
        <dbReference type="EMBL" id="PJZ85468.1"/>
    </source>
</evidence>
<dbReference type="Gene3D" id="3.30.70.1440">
    <property type="entry name" value="Multidrug efflux transporter AcrB pore domain"/>
    <property type="match status" value="1"/>
</dbReference>
<dbReference type="InterPro" id="IPR027463">
    <property type="entry name" value="AcrB_DN_DC_subdom"/>
</dbReference>
<dbReference type="EMBL" id="NPDX01000001">
    <property type="protein sequence ID" value="PJZ85468.1"/>
    <property type="molecule type" value="Genomic_DNA"/>
</dbReference>
<dbReference type="OrthoDB" id="9758757at2"/>
<feature type="transmembrane region" description="Helical" evidence="8">
    <location>
        <begin position="537"/>
        <end position="557"/>
    </location>
</feature>
<sequence>MGFIRFSLKNSPIVLFCFLMVSAFGIYSVTHLKIDAYPDVSDTEVIVITKFDGRASSEVEKLVSIPLERALTGIPGLTTTRSQSIFGLSVIRLTFKDHTDEYFARNQVNERLKSIQLPEGTEVPELGPLTSPVGEILRYAVEGDGIPTMELRSIQDWELAPRIQQIQGVADVITFGGDIKEYQIEINPINQDKYNVFLRDLVLAIEENNANTGGNIFKHGNQAIPVRALGAIENEKDIENIIVTEKRDIPIYVKDIGKVRVIPHPPKGILGYRLKSGKEINSGVQGIVMMRKGENPSEVLKLVKERIKNLESFLKNKGIRIRILYDREELVSNTLKTVVRTMMEGITIVMIVLIFLLGNYRVALAVAVTIPFSLLFSFCLMHLIEIPANLLSLGAIDFGIIVDSSIVIIEGIITTIAISSVSKKKVPLDELILRSSDHTEKEVFFSIAVILCAYLPIFLFERVEGKLFKPMAFGLAFTLIGALLFSLTVLPVIFSRFFKDEKRRQTKEFFILTRARIYFLEFLHFFLDHSKKISTRIYAIVVTLLVLVFLGLGTEFLPELDEGAINFRCKLPTGIHLDRTANVANLLREAVGEFPEAKVIITQSGRNDDGTDPFGPNRIEGLITLEDYSKWKTVKSKSEMIEQIKEKFERIVPGAKFSFSQPILDNVAEAVTGSAADLSIQLSGRDVSVLWQKATEIESALEKVQGVSAIGIEQEGPNTELVISIDREAAARAGINFSDIQDITEIAVGGKEISKLYLDNHIYNITVRYPEEYRTSVNSIGNINIKSKYESKYPLSSVAKLELKEMPAKIARKNGNRMVSVWINIEGRDQGGFVNEAKKIVSNHIKLPSDVEIEWGGQFENLTRASKRLMVAVPLTFAIILFILYLMFHNISDSLLVMSSIPVAALGGLSFLLIRGMHFNVSSGVGLISLFGISIMGGVLFVSNFNHEKENSPIKSEVDLKRLISHVSEIQFRPRFLTLTTAIIGLLPAMLTNEIGSDIQRPMATVIVGGLLFTLIIGNFTIPLLCYLSEQRKLRHAQI</sequence>
<dbReference type="Gene3D" id="1.20.1640.10">
    <property type="entry name" value="Multidrug efflux transporter AcrB transmembrane domain"/>
    <property type="match status" value="2"/>
</dbReference>
<keyword evidence="7 8" id="KW-0472">Membrane</keyword>
<dbReference type="GO" id="GO:0008324">
    <property type="term" value="F:monoatomic cation transmembrane transporter activity"/>
    <property type="evidence" value="ECO:0007669"/>
    <property type="project" value="InterPro"/>
</dbReference>
<dbReference type="PANTHER" id="PTHR32063:SF17">
    <property type="entry name" value="CATION EFFLUX SYSTEM PROTEIN"/>
    <property type="match status" value="1"/>
</dbReference>
<dbReference type="AlphaFoldDB" id="A0A2N0AMD2"/>
<reference evidence="9 10" key="1">
    <citation type="submission" date="2017-07" db="EMBL/GenBank/DDBJ databases">
        <title>Leptospira spp. isolated from tropical soils.</title>
        <authorList>
            <person name="Thibeaux R."/>
            <person name="Iraola G."/>
            <person name="Ferres I."/>
            <person name="Bierque E."/>
            <person name="Girault D."/>
            <person name="Soupe-Gilbert M.-E."/>
            <person name="Picardeau M."/>
            <person name="Goarant C."/>
        </authorList>
    </citation>
    <scope>NUCLEOTIDE SEQUENCE [LARGE SCALE GENOMIC DNA]</scope>
    <source>
        <strain evidence="9 10">FH2-B-A1</strain>
    </source>
</reference>
<feature type="transmembrane region" description="Helical" evidence="8">
    <location>
        <begin position="12"/>
        <end position="30"/>
    </location>
</feature>
<dbReference type="GO" id="GO:0042910">
    <property type="term" value="F:xenobiotic transmembrane transporter activity"/>
    <property type="evidence" value="ECO:0007669"/>
    <property type="project" value="TreeGrafter"/>
</dbReference>
<evidence type="ECO:0000256" key="8">
    <source>
        <dbReference type="SAM" id="Phobius"/>
    </source>
</evidence>
<feature type="transmembrane region" description="Helical" evidence="8">
    <location>
        <begin position="1003"/>
        <end position="1028"/>
    </location>
</feature>
<dbReference type="PRINTS" id="PR00702">
    <property type="entry name" value="ACRIFLAVINRP"/>
</dbReference>
<feature type="transmembrane region" description="Helical" evidence="8">
    <location>
        <begin position="895"/>
        <end position="914"/>
    </location>
</feature>
<gene>
    <name evidence="9" type="ORF">CH364_04365</name>
</gene>
<evidence type="ECO:0000256" key="6">
    <source>
        <dbReference type="ARBA" id="ARBA00022989"/>
    </source>
</evidence>
<dbReference type="SUPFAM" id="SSF82714">
    <property type="entry name" value="Multidrug efflux transporter AcrB TolC docking domain, DN and DC subdomains"/>
    <property type="match status" value="2"/>
</dbReference>
<feature type="transmembrane region" description="Helical" evidence="8">
    <location>
        <begin position="396"/>
        <end position="422"/>
    </location>
</feature>
<accession>A0A2N0AMD2</accession>
<feature type="transmembrane region" description="Helical" evidence="8">
    <location>
        <begin position="972"/>
        <end position="991"/>
    </location>
</feature>
<feature type="transmembrane region" description="Helical" evidence="8">
    <location>
        <begin position="869"/>
        <end position="888"/>
    </location>
</feature>
<keyword evidence="5 8" id="KW-0812">Transmembrane</keyword>
<feature type="transmembrane region" description="Helical" evidence="8">
    <location>
        <begin position="443"/>
        <end position="460"/>
    </location>
</feature>
<dbReference type="Gene3D" id="3.30.2090.10">
    <property type="entry name" value="Multidrug efflux transporter AcrB TolC docking domain, DN and DC subdomains"/>
    <property type="match status" value="2"/>
</dbReference>
<feature type="transmembrane region" description="Helical" evidence="8">
    <location>
        <begin position="472"/>
        <end position="494"/>
    </location>
</feature>
<dbReference type="SUPFAM" id="SSF82866">
    <property type="entry name" value="Multidrug efflux transporter AcrB transmembrane domain"/>
    <property type="match status" value="2"/>
</dbReference>
<comment type="similarity">
    <text evidence="2">Belongs to the resistance-nodulation-cell division (RND) (TC 2.A.6) family.</text>
</comment>
<evidence type="ECO:0000256" key="3">
    <source>
        <dbReference type="ARBA" id="ARBA00022448"/>
    </source>
</evidence>
<organism evidence="9 10">
    <name type="scientific">Leptospira harrisiae</name>
    <dbReference type="NCBI Taxonomy" id="2023189"/>
    <lineage>
        <taxon>Bacteria</taxon>
        <taxon>Pseudomonadati</taxon>
        <taxon>Spirochaetota</taxon>
        <taxon>Spirochaetia</taxon>
        <taxon>Leptospirales</taxon>
        <taxon>Leptospiraceae</taxon>
        <taxon>Leptospira</taxon>
    </lineage>
</organism>
<dbReference type="Proteomes" id="UP000232145">
    <property type="component" value="Unassembled WGS sequence"/>
</dbReference>
<dbReference type="InterPro" id="IPR001036">
    <property type="entry name" value="Acrflvin-R"/>
</dbReference>
<keyword evidence="3" id="KW-0813">Transport</keyword>
<comment type="caution">
    <text evidence="9">The sequence shown here is derived from an EMBL/GenBank/DDBJ whole genome shotgun (WGS) entry which is preliminary data.</text>
</comment>
<keyword evidence="6 8" id="KW-1133">Transmembrane helix</keyword>
<dbReference type="RefSeq" id="WP_100742367.1">
    <property type="nucleotide sequence ID" value="NZ_NPDW01000001.1"/>
</dbReference>
<evidence type="ECO:0000256" key="5">
    <source>
        <dbReference type="ARBA" id="ARBA00022692"/>
    </source>
</evidence>
<dbReference type="Gene3D" id="3.30.70.1320">
    <property type="entry name" value="Multidrug efflux transporter AcrB pore domain like"/>
    <property type="match status" value="1"/>
</dbReference>
<dbReference type="Gene3D" id="3.30.70.1430">
    <property type="entry name" value="Multidrug efflux transporter AcrB pore domain"/>
    <property type="match status" value="2"/>
</dbReference>
<dbReference type="Pfam" id="PF00873">
    <property type="entry name" value="ACR_tran"/>
    <property type="match status" value="1"/>
</dbReference>
<keyword evidence="4" id="KW-1003">Cell membrane</keyword>
<keyword evidence="10" id="KW-1185">Reference proteome</keyword>
<feature type="transmembrane region" description="Helical" evidence="8">
    <location>
        <begin position="364"/>
        <end position="384"/>
    </location>
</feature>
<evidence type="ECO:0000256" key="2">
    <source>
        <dbReference type="ARBA" id="ARBA00010942"/>
    </source>
</evidence>
<dbReference type="SUPFAM" id="SSF82693">
    <property type="entry name" value="Multidrug efflux transporter AcrB pore domain, PN1, PN2, PC1 and PC2 subdomains"/>
    <property type="match status" value="3"/>
</dbReference>
<dbReference type="InterPro" id="IPR004763">
    <property type="entry name" value="CusA-like"/>
</dbReference>
<dbReference type="NCBIfam" id="TIGR00914">
    <property type="entry name" value="2A0601"/>
    <property type="match status" value="1"/>
</dbReference>
<feature type="transmembrane region" description="Helical" evidence="8">
    <location>
        <begin position="338"/>
        <end position="357"/>
    </location>
</feature>
<comment type="subcellular location">
    <subcellularLocation>
        <location evidence="1">Cell membrane</location>
        <topology evidence="1">Multi-pass membrane protein</topology>
    </subcellularLocation>
</comment>
<evidence type="ECO:0000256" key="4">
    <source>
        <dbReference type="ARBA" id="ARBA00022475"/>
    </source>
</evidence>
<evidence type="ECO:0000313" key="10">
    <source>
        <dbReference type="Proteomes" id="UP000232145"/>
    </source>
</evidence>
<protein>
    <submittedName>
        <fullName evidence="9">CusA/CzcA family heavy metal efflux RND transporter</fullName>
    </submittedName>
</protein>
<evidence type="ECO:0000256" key="1">
    <source>
        <dbReference type="ARBA" id="ARBA00004651"/>
    </source>
</evidence>
<name>A0A2N0AMD2_9LEPT</name>
<dbReference type="GO" id="GO:0005886">
    <property type="term" value="C:plasma membrane"/>
    <property type="evidence" value="ECO:0007669"/>
    <property type="project" value="UniProtKB-SubCell"/>
</dbReference>
<proteinExistence type="inferred from homology"/>
<dbReference type="PANTHER" id="PTHR32063">
    <property type="match status" value="1"/>
</dbReference>